<reference evidence="1" key="2">
    <citation type="journal article" date="2021" name="PeerJ">
        <title>Extensive microbial diversity within the chicken gut microbiome revealed by metagenomics and culture.</title>
        <authorList>
            <person name="Gilroy R."/>
            <person name="Ravi A."/>
            <person name="Getino M."/>
            <person name="Pursley I."/>
            <person name="Horton D.L."/>
            <person name="Alikhan N.F."/>
            <person name="Baker D."/>
            <person name="Gharbi K."/>
            <person name="Hall N."/>
            <person name="Watson M."/>
            <person name="Adriaenssens E.M."/>
            <person name="Foster-Nyarko E."/>
            <person name="Jarju S."/>
            <person name="Secka A."/>
            <person name="Antonio M."/>
            <person name="Oren A."/>
            <person name="Chaudhuri R.R."/>
            <person name="La Ragione R."/>
            <person name="Hildebrand F."/>
            <person name="Pallen M.J."/>
        </authorList>
    </citation>
    <scope>NUCLEOTIDE SEQUENCE</scope>
    <source>
        <strain evidence="1">ChiSjej1B19-7085</strain>
    </source>
</reference>
<dbReference type="AlphaFoldDB" id="A0A9D1DSP3"/>
<proteinExistence type="predicted"/>
<reference evidence="1" key="1">
    <citation type="submission" date="2020-10" db="EMBL/GenBank/DDBJ databases">
        <authorList>
            <person name="Gilroy R."/>
        </authorList>
    </citation>
    <scope>NUCLEOTIDE SEQUENCE</scope>
    <source>
        <strain evidence="1">ChiSjej1B19-7085</strain>
    </source>
</reference>
<comment type="caution">
    <text evidence="1">The sequence shown here is derived from an EMBL/GenBank/DDBJ whole genome shotgun (WGS) entry which is preliminary data.</text>
</comment>
<organism evidence="1 2">
    <name type="scientific">Candidatus Gallacutalibacter pullicola</name>
    <dbReference type="NCBI Taxonomy" id="2840830"/>
    <lineage>
        <taxon>Bacteria</taxon>
        <taxon>Bacillati</taxon>
        <taxon>Bacillota</taxon>
        <taxon>Clostridia</taxon>
        <taxon>Eubacteriales</taxon>
        <taxon>Candidatus Gallacutalibacter</taxon>
    </lineage>
</organism>
<evidence type="ECO:0000313" key="1">
    <source>
        <dbReference type="EMBL" id="HIR58232.1"/>
    </source>
</evidence>
<accession>A0A9D1DSP3</accession>
<name>A0A9D1DSP3_9FIRM</name>
<sequence>MPKRIRITHNGQTNTIHGWAKLLGIPASTVRERYMAGCPIDRPRRSMLLECRGEINTVRRWAEITGVDPNRIRARLRQGWTPEQALCTPGKYPTHRLRPRNPETLCWKCRNAVPNSQTGAGCEWSKGFRPVPGWTAELHECDGIESYRVLFCPKFERG</sequence>
<dbReference type="EMBL" id="DVHF01000145">
    <property type="protein sequence ID" value="HIR58232.1"/>
    <property type="molecule type" value="Genomic_DNA"/>
</dbReference>
<evidence type="ECO:0000313" key="2">
    <source>
        <dbReference type="Proteomes" id="UP000886785"/>
    </source>
</evidence>
<dbReference type="Proteomes" id="UP000886785">
    <property type="component" value="Unassembled WGS sequence"/>
</dbReference>
<gene>
    <name evidence="1" type="ORF">IAA54_11265</name>
</gene>
<protein>
    <submittedName>
        <fullName evidence="1">Uncharacterized protein</fullName>
    </submittedName>
</protein>